<dbReference type="AlphaFoldDB" id="A0A4R3LRZ8"/>
<dbReference type="InterPro" id="IPR029068">
    <property type="entry name" value="Glyas_Bleomycin-R_OHBP_Dase"/>
</dbReference>
<dbReference type="Pfam" id="PF00903">
    <property type="entry name" value="Glyoxalase"/>
    <property type="match status" value="2"/>
</dbReference>
<dbReference type="Gene3D" id="3.10.180.10">
    <property type="entry name" value="2,3-Dihydroxybiphenyl 1,2-Dioxygenase, domain 1"/>
    <property type="match status" value="2"/>
</dbReference>
<evidence type="ECO:0000313" key="2">
    <source>
        <dbReference type="EMBL" id="TCT03210.1"/>
    </source>
</evidence>
<dbReference type="PANTHER" id="PTHR33993:SF14">
    <property type="entry name" value="GB|AAF24581.1"/>
    <property type="match status" value="1"/>
</dbReference>
<keyword evidence="3" id="KW-1185">Reference proteome</keyword>
<dbReference type="SUPFAM" id="SSF54593">
    <property type="entry name" value="Glyoxalase/Bleomycin resistance protein/Dihydroxybiphenyl dioxygenase"/>
    <property type="match status" value="2"/>
</dbReference>
<sequence>MADHRGKFVWYELMTTDMPAAQAFYTHVVGWEARDAGMPDMAYSLFSSQGTEIAGLMVLPDQAREMGAPPSWIGYVAVDDVDIGAASFAAAGGKVYRAPSDIPGIGRFAIVADPQGVVLALFRGEGDMPPMPDPSQTPGVVGWHELLTGDGAAAFDFYSGQFGWEKDQGMDMGALGLYQLWRYAGATEAAGGMMTRPPMVPASFWMFYFTCDDIDAAMARVGAGGGQVVNGPMEVPGGAHIFQAMDPQGGVFAMVGPKKA</sequence>
<organism evidence="2 3">
    <name type="scientific">Aquabacter spiritensis</name>
    <dbReference type="NCBI Taxonomy" id="933073"/>
    <lineage>
        <taxon>Bacteria</taxon>
        <taxon>Pseudomonadati</taxon>
        <taxon>Pseudomonadota</taxon>
        <taxon>Alphaproteobacteria</taxon>
        <taxon>Hyphomicrobiales</taxon>
        <taxon>Xanthobacteraceae</taxon>
        <taxon>Aquabacter</taxon>
    </lineage>
</organism>
<comment type="caution">
    <text evidence="2">The sequence shown here is derived from an EMBL/GenBank/DDBJ whole genome shotgun (WGS) entry which is preliminary data.</text>
</comment>
<dbReference type="Proteomes" id="UP000294664">
    <property type="component" value="Unassembled WGS sequence"/>
</dbReference>
<evidence type="ECO:0000259" key="1">
    <source>
        <dbReference type="PROSITE" id="PS51819"/>
    </source>
</evidence>
<dbReference type="OrthoDB" id="9793039at2"/>
<dbReference type="InterPro" id="IPR004360">
    <property type="entry name" value="Glyas_Fos-R_dOase_dom"/>
</dbReference>
<reference evidence="2 3" key="1">
    <citation type="submission" date="2019-03" db="EMBL/GenBank/DDBJ databases">
        <title>Genomic Encyclopedia of Type Strains, Phase IV (KMG-IV): sequencing the most valuable type-strain genomes for metagenomic binning, comparative biology and taxonomic classification.</title>
        <authorList>
            <person name="Goeker M."/>
        </authorList>
    </citation>
    <scope>NUCLEOTIDE SEQUENCE [LARGE SCALE GENOMIC DNA]</scope>
    <source>
        <strain evidence="2 3">DSM 9035</strain>
    </source>
</reference>
<evidence type="ECO:0000313" key="3">
    <source>
        <dbReference type="Proteomes" id="UP000294664"/>
    </source>
</evidence>
<dbReference type="PROSITE" id="PS51819">
    <property type="entry name" value="VOC"/>
    <property type="match status" value="2"/>
</dbReference>
<accession>A0A4R3LRZ8</accession>
<feature type="domain" description="VOC" evidence="1">
    <location>
        <begin position="140"/>
        <end position="257"/>
    </location>
</feature>
<protein>
    <recommendedName>
        <fullName evidence="1">VOC domain-containing protein</fullName>
    </recommendedName>
</protein>
<dbReference type="RefSeq" id="WP_132032978.1">
    <property type="nucleotide sequence ID" value="NZ_SMAI01000010.1"/>
</dbReference>
<name>A0A4R3LRZ8_9HYPH</name>
<gene>
    <name evidence="2" type="ORF">EDC64_11073</name>
</gene>
<feature type="domain" description="VOC" evidence="1">
    <location>
        <begin position="7"/>
        <end position="124"/>
    </location>
</feature>
<proteinExistence type="predicted"/>
<dbReference type="InterPro" id="IPR037523">
    <property type="entry name" value="VOC_core"/>
</dbReference>
<dbReference type="PANTHER" id="PTHR33993">
    <property type="entry name" value="GLYOXALASE-RELATED"/>
    <property type="match status" value="1"/>
</dbReference>
<dbReference type="InterPro" id="IPR052164">
    <property type="entry name" value="Anthracycline_SecMetBiosynth"/>
</dbReference>
<dbReference type="CDD" id="cd07247">
    <property type="entry name" value="SgaA_N_like"/>
    <property type="match status" value="2"/>
</dbReference>
<dbReference type="EMBL" id="SMAI01000010">
    <property type="protein sequence ID" value="TCT03210.1"/>
    <property type="molecule type" value="Genomic_DNA"/>
</dbReference>